<proteinExistence type="predicted"/>
<organism evidence="1 2">
    <name type="scientific">Salmonella enterica subsp. enterica serovar Daytona</name>
    <dbReference type="NCBI Taxonomy" id="1962639"/>
    <lineage>
        <taxon>Bacteria</taxon>
        <taxon>Pseudomonadati</taxon>
        <taxon>Pseudomonadota</taxon>
        <taxon>Gammaproteobacteria</taxon>
        <taxon>Enterobacterales</taxon>
        <taxon>Enterobacteriaceae</taxon>
        <taxon>Salmonella</taxon>
    </lineage>
</organism>
<evidence type="ECO:0000313" key="1">
    <source>
        <dbReference type="EMBL" id="VDY43288.1"/>
    </source>
</evidence>
<evidence type="ECO:0000313" key="2">
    <source>
        <dbReference type="Proteomes" id="UP000281393"/>
    </source>
</evidence>
<dbReference type="Proteomes" id="UP000281393">
    <property type="component" value="Chromosome"/>
</dbReference>
<name>A0A447JJV2_SALET</name>
<dbReference type="EMBL" id="LR133909">
    <property type="protein sequence ID" value="VDY43288.1"/>
    <property type="molecule type" value="Genomic_DNA"/>
</dbReference>
<reference evidence="1 2" key="1">
    <citation type="submission" date="2018-12" db="EMBL/GenBank/DDBJ databases">
        <authorList>
            <consortium name="Pathogen Informatics"/>
        </authorList>
    </citation>
    <scope>NUCLEOTIDE SEQUENCE [LARGE SCALE GENOMIC DNA]</scope>
    <source>
        <strain evidence="1 2">NCTC7102</strain>
    </source>
</reference>
<gene>
    <name evidence="1" type="primary">putP_3</name>
    <name evidence="1" type="ORF">NCTC7102_03691</name>
</gene>
<dbReference type="AlphaFoldDB" id="A0A447JJV2"/>
<sequence length="40" mass="4496">MTWMILCLAGAVAVGFFALRTLTTTPRWPGGEPKLRTRIY</sequence>
<accession>A0A447JJV2</accession>
<protein>
    <submittedName>
        <fullName evidence="1">Sodium/proline symporter</fullName>
    </submittedName>
</protein>